<evidence type="ECO:0000313" key="1">
    <source>
        <dbReference type="EMBL" id="KAI5342983.1"/>
    </source>
</evidence>
<evidence type="ECO:0000313" key="2">
    <source>
        <dbReference type="Proteomes" id="UP001054821"/>
    </source>
</evidence>
<dbReference type="Proteomes" id="UP001054821">
    <property type="component" value="Chromosome 2"/>
</dbReference>
<proteinExistence type="predicted"/>
<organism evidence="1 2">
    <name type="scientific">Prunus dulcis</name>
    <name type="common">Almond</name>
    <name type="synonym">Amygdalus dulcis</name>
    <dbReference type="NCBI Taxonomy" id="3755"/>
    <lineage>
        <taxon>Eukaryota</taxon>
        <taxon>Viridiplantae</taxon>
        <taxon>Streptophyta</taxon>
        <taxon>Embryophyta</taxon>
        <taxon>Tracheophyta</taxon>
        <taxon>Spermatophyta</taxon>
        <taxon>Magnoliopsida</taxon>
        <taxon>eudicotyledons</taxon>
        <taxon>Gunneridae</taxon>
        <taxon>Pentapetalae</taxon>
        <taxon>rosids</taxon>
        <taxon>fabids</taxon>
        <taxon>Rosales</taxon>
        <taxon>Rosaceae</taxon>
        <taxon>Amygdaloideae</taxon>
        <taxon>Amygdaleae</taxon>
        <taxon>Prunus</taxon>
    </lineage>
</organism>
<accession>A0AAD4ZF53</accession>
<dbReference type="AlphaFoldDB" id="A0AAD4ZF53"/>
<gene>
    <name evidence="1" type="ORF">L3X38_010859</name>
</gene>
<name>A0AAD4ZF53_PRUDU</name>
<sequence length="86" mass="9628">MQLCSSTYGTSARCEQVVHAPSHEINPLWGSIPKLGVSVSGSSFATLHEDGGICEPGWNKYYMSNNMRRRWQGRACFSEFQDLQPC</sequence>
<dbReference type="EMBL" id="JAJFAZ020000002">
    <property type="protein sequence ID" value="KAI5342983.1"/>
    <property type="molecule type" value="Genomic_DNA"/>
</dbReference>
<comment type="caution">
    <text evidence="1">The sequence shown here is derived from an EMBL/GenBank/DDBJ whole genome shotgun (WGS) entry which is preliminary data.</text>
</comment>
<reference evidence="1 2" key="1">
    <citation type="journal article" date="2022" name="G3 (Bethesda)">
        <title>Whole-genome sequence and methylome profiling of the almond [Prunus dulcis (Mill.) D.A. Webb] cultivar 'Nonpareil'.</title>
        <authorList>
            <person name="D'Amico-Willman K.M."/>
            <person name="Ouma W.Z."/>
            <person name="Meulia T."/>
            <person name="Sideli G.M."/>
            <person name="Gradziel T.M."/>
            <person name="Fresnedo-Ramirez J."/>
        </authorList>
    </citation>
    <scope>NUCLEOTIDE SEQUENCE [LARGE SCALE GENOMIC DNA]</scope>
    <source>
        <strain evidence="1">Clone GOH B32 T37-40</strain>
    </source>
</reference>
<keyword evidence="2" id="KW-1185">Reference proteome</keyword>
<protein>
    <submittedName>
        <fullName evidence="1">Uncharacterized protein</fullName>
    </submittedName>
</protein>